<dbReference type="AlphaFoldDB" id="A0A4S2GWX1"/>
<reference evidence="7 8" key="1">
    <citation type="journal article" date="2017" name="Int. J. Syst. Evol. Microbiol.">
        <title>Marinicauda algicola sp. nov., isolated from a marine red alga Rhodosorus marinus.</title>
        <authorList>
            <person name="Jeong S.E."/>
            <person name="Jeon S.H."/>
            <person name="Chun B.H."/>
            <person name="Kim D.W."/>
            <person name="Jeon C.O."/>
        </authorList>
    </citation>
    <scope>NUCLEOTIDE SEQUENCE [LARGE SCALE GENOMIC DNA]</scope>
    <source>
        <strain evidence="7 8">JCM 31718</strain>
    </source>
</reference>
<feature type="transmembrane region" description="Helical" evidence="6">
    <location>
        <begin position="329"/>
        <end position="354"/>
    </location>
</feature>
<dbReference type="InterPro" id="IPR036259">
    <property type="entry name" value="MFS_trans_sf"/>
</dbReference>
<keyword evidence="5 6" id="KW-0472">Membrane</keyword>
<evidence type="ECO:0000313" key="7">
    <source>
        <dbReference type="EMBL" id="TGY87640.1"/>
    </source>
</evidence>
<feature type="transmembrane region" description="Helical" evidence="6">
    <location>
        <begin position="12"/>
        <end position="38"/>
    </location>
</feature>
<dbReference type="OrthoDB" id="9809918at2"/>
<keyword evidence="4 6" id="KW-1133">Transmembrane helix</keyword>
<dbReference type="InterPro" id="IPR011701">
    <property type="entry name" value="MFS"/>
</dbReference>
<keyword evidence="3 6" id="KW-0812">Transmembrane</keyword>
<feature type="transmembrane region" description="Helical" evidence="6">
    <location>
        <begin position="183"/>
        <end position="202"/>
    </location>
</feature>
<feature type="transmembrane region" description="Helical" evidence="6">
    <location>
        <begin position="366"/>
        <end position="388"/>
    </location>
</feature>
<proteinExistence type="predicted"/>
<dbReference type="Pfam" id="PF07690">
    <property type="entry name" value="MFS_1"/>
    <property type="match status" value="1"/>
</dbReference>
<feature type="transmembrane region" description="Helical" evidence="6">
    <location>
        <begin position="104"/>
        <end position="125"/>
    </location>
</feature>
<protein>
    <submittedName>
        <fullName evidence="7">MFS transporter</fullName>
    </submittedName>
</protein>
<feature type="transmembrane region" description="Helical" evidence="6">
    <location>
        <begin position="303"/>
        <end position="323"/>
    </location>
</feature>
<evidence type="ECO:0000256" key="4">
    <source>
        <dbReference type="ARBA" id="ARBA00022989"/>
    </source>
</evidence>
<organism evidence="7 8">
    <name type="scientific">Marinicauda algicola</name>
    <dbReference type="NCBI Taxonomy" id="2029849"/>
    <lineage>
        <taxon>Bacteria</taxon>
        <taxon>Pseudomonadati</taxon>
        <taxon>Pseudomonadota</taxon>
        <taxon>Alphaproteobacteria</taxon>
        <taxon>Maricaulales</taxon>
        <taxon>Maricaulaceae</taxon>
        <taxon>Marinicauda</taxon>
    </lineage>
</organism>
<evidence type="ECO:0000313" key="8">
    <source>
        <dbReference type="Proteomes" id="UP000308054"/>
    </source>
</evidence>
<accession>A0A4S2GWX1</accession>
<sequence>MSDRAGLVNRRFLLLVSGEALSIIGDQLTRIAAIWLILEIASNPAAVGFWLAAGAIPRAVFMLIGGAVSDRLSSRPVMIATNLVRLALVAGLAAGAALDAVTMPVLYLFAVLFGTAGAFYAPALSSILPRLVGPARLQRANSIVQGLMQLGGVIGPPVAALLLAWLLSDPVGANLAGSTGQRAYGMVFALDALTFAVSAWTLRAMGPAQGERPARPPRAGTLLGDIGEGLRHVARAPHLRAFLLIALTANIGLGGPIAVGLPLIAKFVLPQGVTALGILSAAAAAGGMAGLVLAGAASVRNEAVLLALPYALMIVLGGLMIALGQTTTLAAAAAVIAAMTLLAAYLDIQLITWLQTRTAPDYLGRVMGLLQFAALGLAPASMALAGLFGEATRALFLVFGSFTILAGAALWLARPAPARPDCGPGSAARS</sequence>
<dbReference type="SUPFAM" id="SSF103473">
    <property type="entry name" value="MFS general substrate transporter"/>
    <property type="match status" value="1"/>
</dbReference>
<dbReference type="Gene3D" id="1.20.1250.20">
    <property type="entry name" value="MFS general substrate transporter like domains"/>
    <property type="match status" value="1"/>
</dbReference>
<dbReference type="PANTHER" id="PTHR23513:SF11">
    <property type="entry name" value="STAPHYLOFERRIN A TRANSPORTER"/>
    <property type="match status" value="1"/>
</dbReference>
<evidence type="ECO:0000256" key="3">
    <source>
        <dbReference type="ARBA" id="ARBA00022692"/>
    </source>
</evidence>
<feature type="transmembrane region" description="Helical" evidence="6">
    <location>
        <begin position="77"/>
        <end position="98"/>
    </location>
</feature>
<gene>
    <name evidence="7" type="ORF">E5163_14495</name>
</gene>
<evidence type="ECO:0000256" key="6">
    <source>
        <dbReference type="SAM" id="Phobius"/>
    </source>
</evidence>
<feature type="transmembrane region" description="Helical" evidence="6">
    <location>
        <begin position="241"/>
        <end position="264"/>
    </location>
</feature>
<comment type="caution">
    <text evidence="7">The sequence shown here is derived from an EMBL/GenBank/DDBJ whole genome shotgun (WGS) entry which is preliminary data.</text>
</comment>
<dbReference type="EMBL" id="SRXW01000005">
    <property type="protein sequence ID" value="TGY87640.1"/>
    <property type="molecule type" value="Genomic_DNA"/>
</dbReference>
<feature type="transmembrane region" description="Helical" evidence="6">
    <location>
        <begin position="44"/>
        <end position="65"/>
    </location>
</feature>
<dbReference type="PANTHER" id="PTHR23513">
    <property type="entry name" value="INTEGRAL MEMBRANE EFFLUX PROTEIN-RELATED"/>
    <property type="match status" value="1"/>
</dbReference>
<evidence type="ECO:0000256" key="5">
    <source>
        <dbReference type="ARBA" id="ARBA00023136"/>
    </source>
</evidence>
<feature type="transmembrane region" description="Helical" evidence="6">
    <location>
        <begin position="276"/>
        <end position="296"/>
    </location>
</feature>
<feature type="transmembrane region" description="Helical" evidence="6">
    <location>
        <begin position="146"/>
        <end position="168"/>
    </location>
</feature>
<dbReference type="GO" id="GO:0022857">
    <property type="term" value="F:transmembrane transporter activity"/>
    <property type="evidence" value="ECO:0007669"/>
    <property type="project" value="InterPro"/>
</dbReference>
<keyword evidence="8" id="KW-1185">Reference proteome</keyword>
<evidence type="ECO:0000256" key="1">
    <source>
        <dbReference type="ARBA" id="ARBA00004651"/>
    </source>
</evidence>
<feature type="transmembrane region" description="Helical" evidence="6">
    <location>
        <begin position="394"/>
        <end position="413"/>
    </location>
</feature>
<dbReference type="GO" id="GO:0005886">
    <property type="term" value="C:plasma membrane"/>
    <property type="evidence" value="ECO:0007669"/>
    <property type="project" value="UniProtKB-SubCell"/>
</dbReference>
<dbReference type="Proteomes" id="UP000308054">
    <property type="component" value="Unassembled WGS sequence"/>
</dbReference>
<name>A0A4S2GWX1_9PROT</name>
<dbReference type="CDD" id="cd06173">
    <property type="entry name" value="MFS_MefA_like"/>
    <property type="match status" value="1"/>
</dbReference>
<comment type="subcellular location">
    <subcellularLocation>
        <location evidence="1">Cell membrane</location>
        <topology evidence="1">Multi-pass membrane protein</topology>
    </subcellularLocation>
</comment>
<dbReference type="RefSeq" id="WP_135997245.1">
    <property type="nucleotide sequence ID" value="NZ_CP071057.1"/>
</dbReference>
<evidence type="ECO:0000256" key="2">
    <source>
        <dbReference type="ARBA" id="ARBA00022475"/>
    </source>
</evidence>
<keyword evidence="2" id="KW-1003">Cell membrane</keyword>